<sequence>MSESIEPSTSTTTTTTTTSSTTTPTPPAAKNTGFSRNEATVGITCFLGTTAPYKGLLKQRYSDFIVNEVDLDDNVVSLTSLTYEDPTTPKQDATATVETETTTTTESESESSKPINTEEEIIKFNKLKELVGEEQMEEFKAFFNGPSKTEITSTYKFKENKSKEERTNLHKLIKDFDLVTETKDNRVVVSAGCNTRKRELARNVWGGDKPKFVQFVLHKENKELLDAIGILSNVMHVNQRSFSFAGTKDKRGVTSQRVTVYRQSPENIVAANQRLFSSIRVGGDFKYVDKHLMLGDLNGNRFTVVIRDVSGDDELIAESVAQLNHTGFINYYGLQRFGTGSVSTNQVGLEVIKGNWENAVMLILGPREGENEDFIKARTKYKENGDADALLQALPKYMVSERKLLMVLKRDKKGFYNAINSLPRTLRMLYPHSYQSYIWNKMASERITKFGFKEVVVGDLVAVSKNNNNKQQQQEKQKDEKNEEEGSGDVVEMPVEDDGGDDKDDYQVTHVTEDDIKNKRYTIDQVVLPMPGSNIVYPSNEIGQRYKEVMLEDGVDEAKINHNKTKVFHLKGSYRKIISRPINLEYKIYRYDSAKIPLALSDLDRLNGKEEPQDLPDGKYKALRLSFSLPSSSYATMVYRELLKQPTNVLQQQQQFNHEKDNNNNNEEDNNTKNLKRKLSEFANNDGDTTKKEQNNEKEETTITEERDTKRSSSIPL</sequence>
<feature type="region of interest" description="Disordered" evidence="4">
    <location>
        <begin position="1"/>
        <end position="35"/>
    </location>
</feature>
<feature type="region of interest" description="Disordered" evidence="4">
    <location>
        <begin position="652"/>
        <end position="671"/>
    </location>
</feature>
<dbReference type="CDD" id="cd02576">
    <property type="entry name" value="PseudoU_synth_ScPUS7"/>
    <property type="match status" value="1"/>
</dbReference>
<dbReference type="GO" id="GO:0009982">
    <property type="term" value="F:pseudouridine synthase activity"/>
    <property type="evidence" value="ECO:0007669"/>
    <property type="project" value="InterPro"/>
</dbReference>
<proteinExistence type="inferred from homology"/>
<dbReference type="KEGG" id="dfa:DFA_05965"/>
<feature type="region of interest" description="Disordered" evidence="4">
    <location>
        <begin position="676"/>
        <end position="717"/>
    </location>
</feature>
<dbReference type="AlphaFoldDB" id="F4PJQ5"/>
<dbReference type="Proteomes" id="UP000007797">
    <property type="component" value="Unassembled WGS sequence"/>
</dbReference>
<feature type="compositionally biased region" description="Basic and acidic residues" evidence="4">
    <location>
        <begin position="688"/>
        <end position="711"/>
    </location>
</feature>
<organism evidence="6 7">
    <name type="scientific">Cavenderia fasciculata</name>
    <name type="common">Slime mold</name>
    <name type="synonym">Dictyostelium fasciculatum</name>
    <dbReference type="NCBI Taxonomy" id="261658"/>
    <lineage>
        <taxon>Eukaryota</taxon>
        <taxon>Amoebozoa</taxon>
        <taxon>Evosea</taxon>
        <taxon>Eumycetozoa</taxon>
        <taxon>Dictyostelia</taxon>
        <taxon>Acytosteliales</taxon>
        <taxon>Cavenderiaceae</taxon>
        <taxon>Cavenderia</taxon>
    </lineage>
</organism>
<dbReference type="GeneID" id="14876197"/>
<evidence type="ECO:0000259" key="5">
    <source>
        <dbReference type="PROSITE" id="PS50984"/>
    </source>
</evidence>
<dbReference type="OrthoDB" id="447290at2759"/>
<feature type="compositionally biased region" description="Low complexity" evidence="4">
    <location>
        <begin position="7"/>
        <end position="23"/>
    </location>
</feature>
<dbReference type="Pfam" id="PF01142">
    <property type="entry name" value="TruD"/>
    <property type="match status" value="2"/>
</dbReference>
<evidence type="ECO:0000256" key="4">
    <source>
        <dbReference type="SAM" id="MobiDB-lite"/>
    </source>
</evidence>
<evidence type="ECO:0000256" key="2">
    <source>
        <dbReference type="ARBA" id="ARBA00022694"/>
    </source>
</evidence>
<comment type="similarity">
    <text evidence="1">Belongs to the pseudouridine synthase TruD family.</text>
</comment>
<feature type="region of interest" description="Disordered" evidence="4">
    <location>
        <begin position="466"/>
        <end position="506"/>
    </location>
</feature>
<name>F4PJQ5_CACFS</name>
<dbReference type="RefSeq" id="XP_004361680.1">
    <property type="nucleotide sequence ID" value="XM_004361623.1"/>
</dbReference>
<dbReference type="GO" id="GO:0008033">
    <property type="term" value="P:tRNA processing"/>
    <property type="evidence" value="ECO:0007669"/>
    <property type="project" value="UniProtKB-KW"/>
</dbReference>
<gene>
    <name evidence="6" type="primary">pus7</name>
    <name evidence="6" type="ORF">DFA_05965</name>
</gene>
<dbReference type="Gene3D" id="3.30.2350.20">
    <property type="entry name" value="TruD, catalytic domain"/>
    <property type="match status" value="2"/>
</dbReference>
<keyword evidence="7" id="KW-1185">Reference proteome</keyword>
<dbReference type="GO" id="GO:0003723">
    <property type="term" value="F:RNA binding"/>
    <property type="evidence" value="ECO:0007669"/>
    <property type="project" value="InterPro"/>
</dbReference>
<dbReference type="PANTHER" id="PTHR13326">
    <property type="entry name" value="TRNA PSEUDOURIDINE SYNTHASE D"/>
    <property type="match status" value="1"/>
</dbReference>
<dbReference type="InterPro" id="IPR042214">
    <property type="entry name" value="TruD_catalytic"/>
</dbReference>
<dbReference type="PROSITE" id="PS50984">
    <property type="entry name" value="TRUD"/>
    <property type="match status" value="1"/>
</dbReference>
<evidence type="ECO:0000256" key="3">
    <source>
        <dbReference type="ARBA" id="ARBA00023235"/>
    </source>
</evidence>
<evidence type="ECO:0000313" key="7">
    <source>
        <dbReference type="Proteomes" id="UP000007797"/>
    </source>
</evidence>
<dbReference type="InterPro" id="IPR020119">
    <property type="entry name" value="PsdUridine_synth_TruD_CS"/>
</dbReference>
<dbReference type="SUPFAM" id="SSF55120">
    <property type="entry name" value="Pseudouridine synthase"/>
    <property type="match status" value="1"/>
</dbReference>
<accession>F4PJQ5</accession>
<dbReference type="PROSITE" id="PS01268">
    <property type="entry name" value="UPF0024"/>
    <property type="match status" value="1"/>
</dbReference>
<keyword evidence="3" id="KW-0413">Isomerase</keyword>
<feature type="domain" description="TRUD" evidence="5">
    <location>
        <begin position="327"/>
        <end position="580"/>
    </location>
</feature>
<feature type="compositionally biased region" description="Polar residues" evidence="4">
    <location>
        <begin position="88"/>
        <end position="97"/>
    </location>
</feature>
<reference evidence="7" key="1">
    <citation type="journal article" date="2011" name="Genome Res.">
        <title>Phylogeny-wide analysis of social amoeba genomes highlights ancient origins for complex intercellular communication.</title>
        <authorList>
            <person name="Heidel A.J."/>
            <person name="Lawal H.M."/>
            <person name="Felder M."/>
            <person name="Schilde C."/>
            <person name="Helps N.R."/>
            <person name="Tunggal B."/>
            <person name="Rivero F."/>
            <person name="John U."/>
            <person name="Schleicher M."/>
            <person name="Eichinger L."/>
            <person name="Platzer M."/>
            <person name="Noegel A.A."/>
            <person name="Schaap P."/>
            <person name="Gloeckner G."/>
        </authorList>
    </citation>
    <scope>NUCLEOTIDE SEQUENCE [LARGE SCALE GENOMIC DNA]</scope>
    <source>
        <strain evidence="7">SH3</strain>
    </source>
</reference>
<dbReference type="EMBL" id="GL883007">
    <property type="protein sequence ID" value="EGG23829.1"/>
    <property type="molecule type" value="Genomic_DNA"/>
</dbReference>
<dbReference type="InterPro" id="IPR001656">
    <property type="entry name" value="PsdUridine_synth_TruD"/>
</dbReference>
<dbReference type="OMA" id="WINYFGH"/>
<evidence type="ECO:0000313" key="6">
    <source>
        <dbReference type="EMBL" id="EGG23829.1"/>
    </source>
</evidence>
<feature type="region of interest" description="Disordered" evidence="4">
    <location>
        <begin position="84"/>
        <end position="115"/>
    </location>
</feature>
<dbReference type="STRING" id="1054147.F4PJQ5"/>
<dbReference type="InterPro" id="IPR020103">
    <property type="entry name" value="PsdUridine_synth_cat_dom_sf"/>
</dbReference>
<dbReference type="GO" id="GO:0001522">
    <property type="term" value="P:pseudouridine synthesis"/>
    <property type="evidence" value="ECO:0007669"/>
    <property type="project" value="InterPro"/>
</dbReference>
<dbReference type="GO" id="GO:0005634">
    <property type="term" value="C:nucleus"/>
    <property type="evidence" value="ECO:0007669"/>
    <property type="project" value="TreeGrafter"/>
</dbReference>
<keyword evidence="2" id="KW-0819">tRNA processing</keyword>
<feature type="compositionally biased region" description="Acidic residues" evidence="4">
    <location>
        <begin position="494"/>
        <end position="504"/>
    </location>
</feature>
<dbReference type="NCBIfam" id="TIGR00094">
    <property type="entry name" value="tRNA_TruD_broad"/>
    <property type="match status" value="1"/>
</dbReference>
<dbReference type="PIRSF" id="PIRSF037016">
    <property type="entry name" value="Pseudouridin_synth_euk_prd"/>
    <property type="match status" value="1"/>
</dbReference>
<protein>
    <submittedName>
        <fullName evidence="6">tRNA pseudouridine synthase D</fullName>
    </submittedName>
</protein>
<evidence type="ECO:0000256" key="1">
    <source>
        <dbReference type="ARBA" id="ARBA00007953"/>
    </source>
</evidence>
<dbReference type="InterPro" id="IPR011760">
    <property type="entry name" value="PsdUridine_synth_TruD_insert"/>
</dbReference>
<dbReference type="PANTHER" id="PTHR13326:SF21">
    <property type="entry name" value="PSEUDOURIDYLATE SYNTHASE PUS7L"/>
    <property type="match status" value="1"/>
</dbReference>